<evidence type="ECO:0000313" key="9">
    <source>
        <dbReference type="EMBL" id="RKD75455.1"/>
    </source>
</evidence>
<dbReference type="Pfam" id="PF01795">
    <property type="entry name" value="Methyltransf_5"/>
    <property type="match status" value="1"/>
</dbReference>
<organism evidence="9 10">
    <name type="scientific">Sinobaca qinghaiensis</name>
    <dbReference type="NCBI Taxonomy" id="342944"/>
    <lineage>
        <taxon>Bacteria</taxon>
        <taxon>Bacillati</taxon>
        <taxon>Bacillota</taxon>
        <taxon>Bacilli</taxon>
        <taxon>Bacillales</taxon>
        <taxon>Sporolactobacillaceae</taxon>
        <taxon>Sinobaca</taxon>
    </lineage>
</organism>
<dbReference type="OrthoDB" id="9806637at2"/>
<feature type="compositionally biased region" description="Basic and acidic residues" evidence="8">
    <location>
        <begin position="307"/>
        <end position="318"/>
    </location>
</feature>
<protein>
    <recommendedName>
        <fullName evidence="7">Ribosomal RNA small subunit methyltransferase H</fullName>
        <ecNumber evidence="7">2.1.1.199</ecNumber>
    </recommendedName>
    <alternativeName>
        <fullName evidence="7">16S rRNA m(4)C1402 methyltransferase</fullName>
    </alternativeName>
    <alternativeName>
        <fullName evidence="7">rRNA (cytosine-N(4)-)-methyltransferase RsmH</fullName>
    </alternativeName>
</protein>
<dbReference type="SUPFAM" id="SSF53335">
    <property type="entry name" value="S-adenosyl-L-methionine-dependent methyltransferases"/>
    <property type="match status" value="1"/>
</dbReference>
<feature type="binding site" evidence="7">
    <location>
        <position position="109"/>
    </location>
    <ligand>
        <name>S-adenosyl-L-methionine</name>
        <dbReference type="ChEBI" id="CHEBI:59789"/>
    </ligand>
</feature>
<keyword evidence="2 7" id="KW-0963">Cytoplasm</keyword>
<accession>A0A419V642</accession>
<comment type="caution">
    <text evidence="9">The sequence shown here is derived from an EMBL/GenBank/DDBJ whole genome shotgun (WGS) entry which is preliminary data.</text>
</comment>
<feature type="binding site" evidence="7">
    <location>
        <position position="102"/>
    </location>
    <ligand>
        <name>S-adenosyl-L-methionine</name>
        <dbReference type="ChEBI" id="CHEBI:59789"/>
    </ligand>
</feature>
<dbReference type="AlphaFoldDB" id="A0A419V642"/>
<evidence type="ECO:0000256" key="7">
    <source>
        <dbReference type="HAMAP-Rule" id="MF_01007"/>
    </source>
</evidence>
<dbReference type="NCBIfam" id="TIGR00006">
    <property type="entry name" value="16S rRNA (cytosine(1402)-N(4))-methyltransferase RsmH"/>
    <property type="match status" value="1"/>
</dbReference>
<evidence type="ECO:0000256" key="6">
    <source>
        <dbReference type="ARBA" id="ARBA00022691"/>
    </source>
</evidence>
<dbReference type="Gene3D" id="3.40.50.150">
    <property type="entry name" value="Vaccinia Virus protein VP39"/>
    <property type="match status" value="1"/>
</dbReference>
<keyword evidence="4 7" id="KW-0489">Methyltransferase</keyword>
<dbReference type="PANTHER" id="PTHR11265:SF0">
    <property type="entry name" value="12S RRNA N4-METHYLCYTIDINE METHYLTRANSFERASE"/>
    <property type="match status" value="1"/>
</dbReference>
<keyword evidence="6 7" id="KW-0949">S-adenosyl-L-methionine</keyword>
<dbReference type="InterPro" id="IPR023397">
    <property type="entry name" value="SAM-dep_MeTrfase_MraW_recog"/>
</dbReference>
<feature type="binding site" evidence="7">
    <location>
        <position position="54"/>
    </location>
    <ligand>
        <name>S-adenosyl-L-methionine</name>
        <dbReference type="ChEBI" id="CHEBI:59789"/>
    </ligand>
</feature>
<comment type="function">
    <text evidence="7">Specifically methylates the N4 position of cytidine in position 1402 (C1402) of 16S rRNA.</text>
</comment>
<dbReference type="PIRSF" id="PIRSF004486">
    <property type="entry name" value="MraW"/>
    <property type="match status" value="1"/>
</dbReference>
<dbReference type="Gene3D" id="1.10.150.170">
    <property type="entry name" value="Putative methyltransferase TM0872, insert domain"/>
    <property type="match status" value="1"/>
</dbReference>
<dbReference type="InterPro" id="IPR002903">
    <property type="entry name" value="RsmH"/>
</dbReference>
<dbReference type="EC" id="2.1.1.199" evidence="7"/>
<dbReference type="FunFam" id="1.10.150.170:FF:000001">
    <property type="entry name" value="Ribosomal RNA small subunit methyltransferase H"/>
    <property type="match status" value="1"/>
</dbReference>
<comment type="similarity">
    <text evidence="1 7">Belongs to the methyltransferase superfamily. RsmH family.</text>
</comment>
<keyword evidence="10" id="KW-1185">Reference proteome</keyword>
<comment type="subcellular location">
    <subcellularLocation>
        <location evidence="7">Cytoplasm</location>
    </subcellularLocation>
</comment>
<dbReference type="HAMAP" id="MF_01007">
    <property type="entry name" value="16SrRNA_methyltr_H"/>
    <property type="match status" value="1"/>
</dbReference>
<proteinExistence type="inferred from homology"/>
<comment type="catalytic activity">
    <reaction evidence="7">
        <text>cytidine(1402) in 16S rRNA + S-adenosyl-L-methionine = N(4)-methylcytidine(1402) in 16S rRNA + S-adenosyl-L-homocysteine + H(+)</text>
        <dbReference type="Rhea" id="RHEA:42928"/>
        <dbReference type="Rhea" id="RHEA-COMP:10286"/>
        <dbReference type="Rhea" id="RHEA-COMP:10287"/>
        <dbReference type="ChEBI" id="CHEBI:15378"/>
        <dbReference type="ChEBI" id="CHEBI:57856"/>
        <dbReference type="ChEBI" id="CHEBI:59789"/>
        <dbReference type="ChEBI" id="CHEBI:74506"/>
        <dbReference type="ChEBI" id="CHEBI:82748"/>
        <dbReference type="EC" id="2.1.1.199"/>
    </reaction>
</comment>
<keyword evidence="3 7" id="KW-0698">rRNA processing</keyword>
<dbReference type="SUPFAM" id="SSF81799">
    <property type="entry name" value="Putative methyltransferase TM0872, insert domain"/>
    <property type="match status" value="1"/>
</dbReference>
<gene>
    <name evidence="7" type="primary">rsmH</name>
    <name evidence="9" type="ORF">ATL39_1154</name>
</gene>
<evidence type="ECO:0000256" key="1">
    <source>
        <dbReference type="ARBA" id="ARBA00010396"/>
    </source>
</evidence>
<evidence type="ECO:0000256" key="2">
    <source>
        <dbReference type="ARBA" id="ARBA00022490"/>
    </source>
</evidence>
<dbReference type="GO" id="GO:0071424">
    <property type="term" value="F:rRNA (cytosine-N4-)-methyltransferase activity"/>
    <property type="evidence" value="ECO:0007669"/>
    <property type="project" value="UniProtKB-UniRule"/>
</dbReference>
<keyword evidence="5 7" id="KW-0808">Transferase</keyword>
<feature type="binding site" evidence="7">
    <location>
        <position position="81"/>
    </location>
    <ligand>
        <name>S-adenosyl-L-methionine</name>
        <dbReference type="ChEBI" id="CHEBI:59789"/>
    </ligand>
</feature>
<evidence type="ECO:0000256" key="3">
    <source>
        <dbReference type="ARBA" id="ARBA00022552"/>
    </source>
</evidence>
<name>A0A419V642_9BACL</name>
<dbReference type="PANTHER" id="PTHR11265">
    <property type="entry name" value="S-ADENOSYL-METHYLTRANSFERASE MRAW"/>
    <property type="match status" value="1"/>
</dbReference>
<dbReference type="GO" id="GO:0005737">
    <property type="term" value="C:cytoplasm"/>
    <property type="evidence" value="ECO:0007669"/>
    <property type="project" value="UniProtKB-SubCell"/>
</dbReference>
<evidence type="ECO:0000256" key="8">
    <source>
        <dbReference type="SAM" id="MobiDB-lite"/>
    </source>
</evidence>
<sequence length="318" mass="35699">MDKFTHETVLLNEAVEGLAVKKNGIYVDATLGGGGHSEEIVKQLDGTGHLYAFDQDERAIAAAEKRLAPFKKNITIIRANFASIKEELNQLGIDKVDGVLFDLGVSSPQFDEADRGFSYRYDAPLDMRMDQRQHLTAWHIVNEWSFSDIQRVISRFGEEKFAKQIARKIEAAREIKPIDSTFELIDIIKDAIPAPARRKGGHPAKRTFQGIRMAVNGELDVMEKALIDSIAMLGKGGRLSVITFHSLEDRLCKRIIKEKSSYPELPRGLPVIPESAEPELKKITTKPIIPTEQEQDENRRSHSAKLRIAEKNQEVSNG</sequence>
<dbReference type="InterPro" id="IPR029063">
    <property type="entry name" value="SAM-dependent_MTases_sf"/>
</dbReference>
<evidence type="ECO:0000256" key="4">
    <source>
        <dbReference type="ARBA" id="ARBA00022603"/>
    </source>
</evidence>
<feature type="region of interest" description="Disordered" evidence="8">
    <location>
        <begin position="267"/>
        <end position="318"/>
    </location>
</feature>
<dbReference type="Proteomes" id="UP000285120">
    <property type="component" value="Unassembled WGS sequence"/>
</dbReference>
<reference evidence="9 10" key="1">
    <citation type="submission" date="2018-09" db="EMBL/GenBank/DDBJ databases">
        <title>Genomic Encyclopedia of Archaeal and Bacterial Type Strains, Phase II (KMG-II): from individual species to whole genera.</title>
        <authorList>
            <person name="Goeker M."/>
        </authorList>
    </citation>
    <scope>NUCLEOTIDE SEQUENCE [LARGE SCALE GENOMIC DNA]</scope>
    <source>
        <strain evidence="9 10">DSM 17008</strain>
    </source>
</reference>
<dbReference type="RefSeq" id="WP_120192332.1">
    <property type="nucleotide sequence ID" value="NZ_RAPK01000007.1"/>
</dbReference>
<dbReference type="GO" id="GO:0070475">
    <property type="term" value="P:rRNA base methylation"/>
    <property type="evidence" value="ECO:0007669"/>
    <property type="project" value="UniProtKB-UniRule"/>
</dbReference>
<dbReference type="EMBL" id="RAPK01000007">
    <property type="protein sequence ID" value="RKD75455.1"/>
    <property type="molecule type" value="Genomic_DNA"/>
</dbReference>
<evidence type="ECO:0000256" key="5">
    <source>
        <dbReference type="ARBA" id="ARBA00022679"/>
    </source>
</evidence>
<feature type="binding site" evidence="7">
    <location>
        <begin position="34"/>
        <end position="36"/>
    </location>
    <ligand>
        <name>S-adenosyl-L-methionine</name>
        <dbReference type="ChEBI" id="CHEBI:59789"/>
    </ligand>
</feature>
<evidence type="ECO:0000313" key="10">
    <source>
        <dbReference type="Proteomes" id="UP000285120"/>
    </source>
</evidence>